<dbReference type="InterPro" id="IPR045339">
    <property type="entry name" value="DUF6534"/>
</dbReference>
<evidence type="ECO:0000313" key="5">
    <source>
        <dbReference type="Proteomes" id="UP000807342"/>
    </source>
</evidence>
<protein>
    <recommendedName>
        <fullName evidence="3">DUF6534 domain-containing protein</fullName>
    </recommendedName>
</protein>
<evidence type="ECO:0000256" key="1">
    <source>
        <dbReference type="SAM" id="MobiDB-lite"/>
    </source>
</evidence>
<organism evidence="4 5">
    <name type="scientific">Macrolepiota fuliginosa MF-IS2</name>
    <dbReference type="NCBI Taxonomy" id="1400762"/>
    <lineage>
        <taxon>Eukaryota</taxon>
        <taxon>Fungi</taxon>
        <taxon>Dikarya</taxon>
        <taxon>Basidiomycota</taxon>
        <taxon>Agaricomycotina</taxon>
        <taxon>Agaricomycetes</taxon>
        <taxon>Agaricomycetidae</taxon>
        <taxon>Agaricales</taxon>
        <taxon>Agaricineae</taxon>
        <taxon>Agaricaceae</taxon>
        <taxon>Macrolepiota</taxon>
    </lineage>
</organism>
<dbReference type="AlphaFoldDB" id="A0A9P5X888"/>
<feature type="domain" description="DUF6534" evidence="3">
    <location>
        <begin position="177"/>
        <end position="268"/>
    </location>
</feature>
<keyword evidence="2" id="KW-1133">Transmembrane helix</keyword>
<dbReference type="PANTHER" id="PTHR40465">
    <property type="entry name" value="CHROMOSOME 1, WHOLE GENOME SHOTGUN SEQUENCE"/>
    <property type="match status" value="1"/>
</dbReference>
<comment type="caution">
    <text evidence="4">The sequence shown here is derived from an EMBL/GenBank/DDBJ whole genome shotgun (WGS) entry which is preliminary data.</text>
</comment>
<keyword evidence="5" id="KW-1185">Reference proteome</keyword>
<sequence>MSQLNSPFQLDLRPTLGAWFIGAIASVGLVGVVSLQCWTYLLRFPNDPRILKTLASSKRPFVLSSHLPSLKGPRSLEHEGEQPLLRHWPQFESKGINKVMILLANTVILLAHLFFAHKVWLLTHRRHWWIPMIIIIFSLADFAFGMATFIASLINANYETIIFGKAGRFATAGLGCAIIADWTTTASLVIFLRAEQGSQPNIGLTNKFISKLVFYTINIGLLVGLADLITLVLLNVKFKSLNLYQLMSYEIIGNLYANTLLACLNMRSAPSSLELSELAKSQHYSSMPYDRALISPRRTGSSQPSSIRHDRDSDRSNIGMNSIEYKSAWMETATDRRNRAQVIKPPGIVVTKTTVTTTM</sequence>
<dbReference type="EMBL" id="MU151298">
    <property type="protein sequence ID" value="KAF9445484.1"/>
    <property type="molecule type" value="Genomic_DNA"/>
</dbReference>
<reference evidence="4" key="1">
    <citation type="submission" date="2020-11" db="EMBL/GenBank/DDBJ databases">
        <authorList>
            <consortium name="DOE Joint Genome Institute"/>
            <person name="Ahrendt S."/>
            <person name="Riley R."/>
            <person name="Andreopoulos W."/>
            <person name="Labutti K."/>
            <person name="Pangilinan J."/>
            <person name="Ruiz-Duenas F.J."/>
            <person name="Barrasa J.M."/>
            <person name="Sanchez-Garcia M."/>
            <person name="Camarero S."/>
            <person name="Miyauchi S."/>
            <person name="Serrano A."/>
            <person name="Linde D."/>
            <person name="Babiker R."/>
            <person name="Drula E."/>
            <person name="Ayuso-Fernandez I."/>
            <person name="Pacheco R."/>
            <person name="Padilla G."/>
            <person name="Ferreira P."/>
            <person name="Barriuso J."/>
            <person name="Kellner H."/>
            <person name="Castanera R."/>
            <person name="Alfaro M."/>
            <person name="Ramirez L."/>
            <person name="Pisabarro A.G."/>
            <person name="Kuo A."/>
            <person name="Tritt A."/>
            <person name="Lipzen A."/>
            <person name="He G."/>
            <person name="Yan M."/>
            <person name="Ng V."/>
            <person name="Cullen D."/>
            <person name="Martin F."/>
            <person name="Rosso M.-N."/>
            <person name="Henrissat B."/>
            <person name="Hibbett D."/>
            <person name="Martinez A.T."/>
            <person name="Grigoriev I.V."/>
        </authorList>
    </citation>
    <scope>NUCLEOTIDE SEQUENCE</scope>
    <source>
        <strain evidence="4">MF-IS2</strain>
    </source>
</reference>
<feature type="transmembrane region" description="Helical" evidence="2">
    <location>
        <begin position="99"/>
        <end position="116"/>
    </location>
</feature>
<evidence type="ECO:0000259" key="3">
    <source>
        <dbReference type="Pfam" id="PF20152"/>
    </source>
</evidence>
<feature type="transmembrane region" description="Helical" evidence="2">
    <location>
        <begin position="128"/>
        <end position="154"/>
    </location>
</feature>
<feature type="transmembrane region" description="Helical" evidence="2">
    <location>
        <begin position="166"/>
        <end position="192"/>
    </location>
</feature>
<feature type="transmembrane region" description="Helical" evidence="2">
    <location>
        <begin position="20"/>
        <end position="42"/>
    </location>
</feature>
<keyword evidence="2" id="KW-0472">Membrane</keyword>
<dbReference type="OrthoDB" id="2535105at2759"/>
<feature type="transmembrane region" description="Helical" evidence="2">
    <location>
        <begin position="212"/>
        <end position="234"/>
    </location>
</feature>
<evidence type="ECO:0000313" key="4">
    <source>
        <dbReference type="EMBL" id="KAF9445484.1"/>
    </source>
</evidence>
<dbReference type="Pfam" id="PF20152">
    <property type="entry name" value="DUF6534"/>
    <property type="match status" value="1"/>
</dbReference>
<accession>A0A9P5X888</accession>
<feature type="region of interest" description="Disordered" evidence="1">
    <location>
        <begin position="294"/>
        <end position="318"/>
    </location>
</feature>
<name>A0A9P5X888_9AGAR</name>
<evidence type="ECO:0000256" key="2">
    <source>
        <dbReference type="SAM" id="Phobius"/>
    </source>
</evidence>
<keyword evidence="2" id="KW-0812">Transmembrane</keyword>
<dbReference type="PANTHER" id="PTHR40465:SF1">
    <property type="entry name" value="DUF6534 DOMAIN-CONTAINING PROTEIN"/>
    <property type="match status" value="1"/>
</dbReference>
<gene>
    <name evidence="4" type="ORF">P691DRAFT_777531</name>
</gene>
<proteinExistence type="predicted"/>
<dbReference type="Proteomes" id="UP000807342">
    <property type="component" value="Unassembled WGS sequence"/>
</dbReference>